<dbReference type="Pfam" id="PF04203">
    <property type="entry name" value="Sortase"/>
    <property type="match status" value="1"/>
</dbReference>
<dbReference type="GO" id="GO:0016787">
    <property type="term" value="F:hydrolase activity"/>
    <property type="evidence" value="ECO:0007669"/>
    <property type="project" value="UniProtKB-KW"/>
</dbReference>
<protein>
    <submittedName>
        <fullName evidence="3">Peptidase C60 sortase A and B</fullName>
    </submittedName>
</protein>
<dbReference type="Proteomes" id="UP000034086">
    <property type="component" value="Unassembled WGS sequence"/>
</dbReference>
<gene>
    <name evidence="3" type="ORF">UX03_C0016G0006</name>
</gene>
<accession>A0A0G1Q4L3</accession>
<keyword evidence="2" id="KW-1133">Transmembrane helix</keyword>
<proteinExistence type="predicted"/>
<evidence type="ECO:0000256" key="1">
    <source>
        <dbReference type="ARBA" id="ARBA00022801"/>
    </source>
</evidence>
<dbReference type="InterPro" id="IPR023365">
    <property type="entry name" value="Sortase_dom-sf"/>
</dbReference>
<sequence>MVSMGSLDGLRSEKRQSLICLFSGLFLISIFIGWRFYHARILSFKTDNVSASSETQSSNPVSISIPSIGLTLPIEESAIIDGVWKISYEGASHLDKSADPGEGGNIVIYGHNKNLLFGPIRWLKEGDLIEIKDEKGTLYNYRIVKTVITTPDDIEYVLPKSEEILTLYTCTGLLDSKRHIVLAKRES</sequence>
<reference evidence="3 4" key="1">
    <citation type="journal article" date="2015" name="Nature">
        <title>rRNA introns, odd ribosomes, and small enigmatic genomes across a large radiation of phyla.</title>
        <authorList>
            <person name="Brown C.T."/>
            <person name="Hug L.A."/>
            <person name="Thomas B.C."/>
            <person name="Sharon I."/>
            <person name="Castelle C.J."/>
            <person name="Singh A."/>
            <person name="Wilkins M.J."/>
            <person name="Williams K.H."/>
            <person name="Banfield J.F."/>
        </authorList>
    </citation>
    <scope>NUCLEOTIDE SEQUENCE [LARGE SCALE GENOMIC DNA]</scope>
</reference>
<evidence type="ECO:0000313" key="4">
    <source>
        <dbReference type="Proteomes" id="UP000034086"/>
    </source>
</evidence>
<keyword evidence="1" id="KW-0378">Hydrolase</keyword>
<evidence type="ECO:0000256" key="2">
    <source>
        <dbReference type="SAM" id="Phobius"/>
    </source>
</evidence>
<comment type="caution">
    <text evidence="3">The sequence shown here is derived from an EMBL/GenBank/DDBJ whole genome shotgun (WGS) entry which is preliminary data.</text>
</comment>
<organism evidence="3 4">
    <name type="scientific">Candidatus Woesebacteria bacterium GW2011_GWE1_45_18</name>
    <dbReference type="NCBI Taxonomy" id="1618598"/>
    <lineage>
        <taxon>Bacteria</taxon>
        <taxon>Candidatus Woeseibacteriota</taxon>
    </lineage>
</organism>
<dbReference type="NCBIfam" id="TIGR01076">
    <property type="entry name" value="sortase_fam"/>
    <property type="match status" value="1"/>
</dbReference>
<feature type="transmembrane region" description="Helical" evidence="2">
    <location>
        <begin position="16"/>
        <end position="37"/>
    </location>
</feature>
<dbReference type="AlphaFoldDB" id="A0A0G1Q4L3"/>
<name>A0A0G1Q4L3_9BACT</name>
<dbReference type="InterPro" id="IPR005754">
    <property type="entry name" value="Sortase"/>
</dbReference>
<dbReference type="SUPFAM" id="SSF63817">
    <property type="entry name" value="Sortase"/>
    <property type="match status" value="1"/>
</dbReference>
<keyword evidence="2" id="KW-0472">Membrane</keyword>
<dbReference type="Gene3D" id="2.40.260.10">
    <property type="entry name" value="Sortase"/>
    <property type="match status" value="1"/>
</dbReference>
<dbReference type="EMBL" id="LCKQ01000016">
    <property type="protein sequence ID" value="KKU03590.1"/>
    <property type="molecule type" value="Genomic_DNA"/>
</dbReference>
<dbReference type="CDD" id="cd00004">
    <property type="entry name" value="Sortase"/>
    <property type="match status" value="1"/>
</dbReference>
<keyword evidence="2" id="KW-0812">Transmembrane</keyword>
<evidence type="ECO:0000313" key="3">
    <source>
        <dbReference type="EMBL" id="KKU03590.1"/>
    </source>
</evidence>